<dbReference type="PANTHER" id="PTHR13847">
    <property type="entry name" value="SARCOSINE DEHYDROGENASE-RELATED"/>
    <property type="match status" value="1"/>
</dbReference>
<keyword evidence="8 10" id="KW-0560">Oxidoreductase</keyword>
<evidence type="ECO:0000313" key="13">
    <source>
        <dbReference type="EMBL" id="TSE27378.1"/>
    </source>
</evidence>
<comment type="cofactor">
    <cofactor evidence="10">
        <name>FAD</name>
        <dbReference type="ChEBI" id="CHEBI:57692"/>
    </cofactor>
</comment>
<dbReference type="Gene3D" id="3.40.50.150">
    <property type="entry name" value="Vaccinia Virus protein VP39"/>
    <property type="match status" value="1"/>
</dbReference>
<dbReference type="AlphaFoldDB" id="A0A554WUY8"/>
<evidence type="ECO:0000256" key="10">
    <source>
        <dbReference type="HAMAP-Rule" id="MF_01102"/>
    </source>
</evidence>
<feature type="domain" description="MnmC-like methyltransferase" evidence="12">
    <location>
        <begin position="151"/>
        <end position="244"/>
    </location>
</feature>
<evidence type="ECO:0000256" key="3">
    <source>
        <dbReference type="ARBA" id="ARBA00022630"/>
    </source>
</evidence>
<dbReference type="InterPro" id="IPR029063">
    <property type="entry name" value="SAM-dependent_MTases_sf"/>
</dbReference>
<dbReference type="RefSeq" id="WP_143892731.1">
    <property type="nucleotide sequence ID" value="NZ_VJND01000001.1"/>
</dbReference>
<feature type="region of interest" description="tRNA (mnm(5)s(2)U34)-methyltransferase" evidence="10">
    <location>
        <begin position="1"/>
        <end position="246"/>
    </location>
</feature>
<evidence type="ECO:0000259" key="11">
    <source>
        <dbReference type="Pfam" id="PF01266"/>
    </source>
</evidence>
<organism evidence="13 14">
    <name type="scientific">Tepidimonas sediminis</name>
    <dbReference type="NCBI Taxonomy" id="2588941"/>
    <lineage>
        <taxon>Bacteria</taxon>
        <taxon>Pseudomonadati</taxon>
        <taxon>Pseudomonadota</taxon>
        <taxon>Betaproteobacteria</taxon>
        <taxon>Burkholderiales</taxon>
        <taxon>Tepidimonas</taxon>
    </lineage>
</organism>
<keyword evidence="9 10" id="KW-0511">Multifunctional enzyme</keyword>
<keyword evidence="7 10" id="KW-0274">FAD</keyword>
<dbReference type="Proteomes" id="UP000320225">
    <property type="component" value="Unassembled WGS sequence"/>
</dbReference>
<comment type="caution">
    <text evidence="13">The sequence shown here is derived from an EMBL/GenBank/DDBJ whole genome shotgun (WGS) entry which is preliminary data.</text>
</comment>
<dbReference type="NCBIfam" id="NF033855">
    <property type="entry name" value="tRNA_MNMC2"/>
    <property type="match status" value="1"/>
</dbReference>
<keyword evidence="14" id="KW-1185">Reference proteome</keyword>
<dbReference type="HAMAP" id="MF_01102">
    <property type="entry name" value="MnmC"/>
    <property type="match status" value="1"/>
</dbReference>
<dbReference type="SUPFAM" id="SSF51905">
    <property type="entry name" value="FAD/NAD(P)-binding domain"/>
    <property type="match status" value="1"/>
</dbReference>
<keyword evidence="5 10" id="KW-0949">S-adenosyl-L-methionine</keyword>
<comment type="similarity">
    <text evidence="10">In the C-terminal section; belongs to the DAO family.</text>
</comment>
<dbReference type="Gene3D" id="3.30.9.10">
    <property type="entry name" value="D-Amino Acid Oxidase, subunit A, domain 2"/>
    <property type="match status" value="1"/>
</dbReference>
<keyword evidence="6 10" id="KW-0819">tRNA processing</keyword>
<dbReference type="GO" id="GO:0050660">
    <property type="term" value="F:flavin adenine dinucleotide binding"/>
    <property type="evidence" value="ECO:0007669"/>
    <property type="project" value="UniProtKB-UniRule"/>
</dbReference>
<feature type="domain" description="FAD dependent oxidoreductase" evidence="11">
    <location>
        <begin position="269"/>
        <end position="621"/>
    </location>
</feature>
<dbReference type="InterPro" id="IPR036188">
    <property type="entry name" value="FAD/NAD-bd_sf"/>
</dbReference>
<dbReference type="InterPro" id="IPR008471">
    <property type="entry name" value="MnmC-like_methylTransf"/>
</dbReference>
<dbReference type="OrthoDB" id="9786494at2"/>
<gene>
    <name evidence="13" type="primary">mnmC_2</name>
    <name evidence="10" type="synonym">mnmC</name>
    <name evidence="13" type="ORF">Tsedi_00212</name>
</gene>
<name>A0A554WUY8_9BURK</name>
<dbReference type="EC" id="2.1.1.61" evidence="10"/>
<comment type="similarity">
    <text evidence="10">In the N-terminal section; belongs to the methyltransferase superfamily. tRNA (mnm(5)s(2)U34)-methyltransferase family.</text>
</comment>
<dbReference type="GO" id="GO:0032259">
    <property type="term" value="P:methylation"/>
    <property type="evidence" value="ECO:0007669"/>
    <property type="project" value="UniProtKB-KW"/>
</dbReference>
<dbReference type="InterPro" id="IPR023032">
    <property type="entry name" value="tRNA_MAMT_biosynth_bifunc_MnmC"/>
</dbReference>
<accession>A0A554WUY8</accession>
<evidence type="ECO:0000256" key="6">
    <source>
        <dbReference type="ARBA" id="ARBA00022694"/>
    </source>
</evidence>
<comment type="subcellular location">
    <subcellularLocation>
        <location evidence="10">Cytoplasm</location>
    </subcellularLocation>
</comment>
<dbReference type="InterPro" id="IPR006076">
    <property type="entry name" value="FAD-dep_OxRdtase"/>
</dbReference>
<keyword evidence="3 10" id="KW-0285">Flavoprotein</keyword>
<dbReference type="NCBIfam" id="TIGR03197">
    <property type="entry name" value="MnmC_Cterm"/>
    <property type="match status" value="1"/>
</dbReference>
<evidence type="ECO:0000256" key="5">
    <source>
        <dbReference type="ARBA" id="ARBA00022691"/>
    </source>
</evidence>
<dbReference type="Pfam" id="PF01266">
    <property type="entry name" value="DAO"/>
    <property type="match status" value="1"/>
</dbReference>
<comment type="function">
    <text evidence="10">Catalyzes the last two steps in the biosynthesis of 5-methylaminomethyl-2-thiouridine (mnm(5)s(2)U) at the wobble position (U34) in tRNA. Catalyzes the FAD-dependent demodification of cmnm(5)s(2)U34 to nm(5)s(2)U34, followed by the transfer of a methyl group from S-adenosyl-L-methionine to nm(5)s(2)U34, to form mnm(5)s(2)U34.</text>
</comment>
<evidence type="ECO:0000256" key="7">
    <source>
        <dbReference type="ARBA" id="ARBA00022827"/>
    </source>
</evidence>
<feature type="region of interest" description="FAD-dependent cmnm(5)s(2)U34 oxidoreductase" evidence="10">
    <location>
        <begin position="271"/>
        <end position="655"/>
    </location>
</feature>
<dbReference type="InterPro" id="IPR017610">
    <property type="entry name" value="tRNA_S-uridine_synth_MnmC_C"/>
</dbReference>
<dbReference type="GO" id="GO:0016645">
    <property type="term" value="F:oxidoreductase activity, acting on the CH-NH group of donors"/>
    <property type="evidence" value="ECO:0007669"/>
    <property type="project" value="InterPro"/>
</dbReference>
<dbReference type="InterPro" id="IPR047785">
    <property type="entry name" value="tRNA_MNMC2"/>
</dbReference>
<keyword evidence="2 10" id="KW-0489">Methyltransferase</keyword>
<dbReference type="Pfam" id="PF05430">
    <property type="entry name" value="Methyltransf_30"/>
    <property type="match status" value="1"/>
</dbReference>
<comment type="catalytic activity">
    <reaction evidence="10">
        <text>5-aminomethyl-2-thiouridine(34) in tRNA + S-adenosyl-L-methionine = 5-methylaminomethyl-2-thiouridine(34) in tRNA + S-adenosyl-L-homocysteine + H(+)</text>
        <dbReference type="Rhea" id="RHEA:19569"/>
        <dbReference type="Rhea" id="RHEA-COMP:10195"/>
        <dbReference type="Rhea" id="RHEA-COMP:10197"/>
        <dbReference type="ChEBI" id="CHEBI:15378"/>
        <dbReference type="ChEBI" id="CHEBI:57856"/>
        <dbReference type="ChEBI" id="CHEBI:59789"/>
        <dbReference type="ChEBI" id="CHEBI:74454"/>
        <dbReference type="ChEBI" id="CHEBI:74455"/>
        <dbReference type="EC" id="2.1.1.61"/>
    </reaction>
</comment>
<evidence type="ECO:0000259" key="12">
    <source>
        <dbReference type="Pfam" id="PF05430"/>
    </source>
</evidence>
<evidence type="ECO:0000313" key="14">
    <source>
        <dbReference type="Proteomes" id="UP000320225"/>
    </source>
</evidence>
<proteinExistence type="inferred from homology"/>
<evidence type="ECO:0000256" key="1">
    <source>
        <dbReference type="ARBA" id="ARBA00022490"/>
    </source>
</evidence>
<dbReference type="Gene3D" id="3.50.50.60">
    <property type="entry name" value="FAD/NAD(P)-binding domain"/>
    <property type="match status" value="1"/>
</dbReference>
<evidence type="ECO:0000256" key="4">
    <source>
        <dbReference type="ARBA" id="ARBA00022679"/>
    </source>
</evidence>
<keyword evidence="4 10" id="KW-0808">Transferase</keyword>
<evidence type="ECO:0000256" key="9">
    <source>
        <dbReference type="ARBA" id="ARBA00023268"/>
    </source>
</evidence>
<dbReference type="EC" id="1.5.-.-" evidence="10"/>
<dbReference type="EMBL" id="VJND01000001">
    <property type="protein sequence ID" value="TSE27378.1"/>
    <property type="molecule type" value="Genomic_DNA"/>
</dbReference>
<dbReference type="GO" id="GO:0004808">
    <property type="term" value="F:tRNA (5-methylaminomethyl-2-thiouridylate)(34)-methyltransferase activity"/>
    <property type="evidence" value="ECO:0007669"/>
    <property type="project" value="UniProtKB-EC"/>
</dbReference>
<sequence length="655" mass="68188">MTGVVEWLPDGTPHSPRYGDIYRSRGADGHGGLAQARHVFLRGCGLLPDGAQEAAAWAGAPRWHVLENGFGLGLNFLATWLAWRNDPAAPAVLFYTGIEAHPCTADDVRRSAAVFAELAPLVPRLAAAWRGLLPGVHRWTWADAGPDGAPRTLHLTLCVGEAAHCLPALDVAVDSVYLDGFDPARNPAMWAPPVLRAVARLCRRGARLATWSVARAVRDGLAQSGFTVTKAAGLPPKRECLRAVFDPPWQPRRTLRASLPCAAEPGAAAIVGGGLAGAAAAFSLAQRGWHVTVLDRAADPAAGASGLPVGLLAPHTSPDDAPLSRLTRAGLALTRQRAEALLAEGQDWGASGVLEHRVEDKHALPEAARWQPWGLDWSRAADAGQCRPAGLPPDAPGLWHAAGGWLRPARLVQAQLQAAGAVWRGGAEVAALQPNPSGGWRLLDGQGRNLLEADLVVLAAGHATRALLQALGTDAPLHALRGQVAWGAMAALPEASAAALPPFPVNGHGSLVAGVPAGPRGEAIWCMGSTFLRGRTDTAPTVEEHAANLARLQRLLPAAAEALAPHWAAAQTWAGVRCTLPDRFPAVGAADPERLPGLCVLTGLGARGLTLSVLGGEVLAAELQGEPWPVERSLAQALLARRFAAPRGRGGAGGG</sequence>
<keyword evidence="1 10" id="KW-0963">Cytoplasm</keyword>
<dbReference type="GO" id="GO:0002097">
    <property type="term" value="P:tRNA wobble base modification"/>
    <property type="evidence" value="ECO:0007669"/>
    <property type="project" value="UniProtKB-UniRule"/>
</dbReference>
<dbReference type="GO" id="GO:0005737">
    <property type="term" value="C:cytoplasm"/>
    <property type="evidence" value="ECO:0007669"/>
    <property type="project" value="UniProtKB-SubCell"/>
</dbReference>
<dbReference type="PANTHER" id="PTHR13847:SF283">
    <property type="entry name" value="TRNA 5-METHYLAMINOMETHYL-2-THIOURIDINE BIOSYNTHESIS BIFUNCTIONAL PROTEIN MNMC"/>
    <property type="match status" value="1"/>
</dbReference>
<reference evidence="13 14" key="1">
    <citation type="submission" date="2019-07" db="EMBL/GenBank/DDBJ databases">
        <title>Tepidimonas sediminis YIM 72259 draft genome.</title>
        <authorList>
            <person name="Da Costa M.S."/>
            <person name="Froufe H.J.C."/>
            <person name="Egas C."/>
            <person name="Albuquerque L."/>
        </authorList>
    </citation>
    <scope>NUCLEOTIDE SEQUENCE [LARGE SCALE GENOMIC DNA]</scope>
    <source>
        <strain evidence="13 14">YIM 72259</strain>
    </source>
</reference>
<protein>
    <recommendedName>
        <fullName evidence="10">tRNA 5-methylaminomethyl-2-thiouridine biosynthesis bifunctional protein MnmC</fullName>
        <shortName evidence="10">tRNA mnm(5)s(2)U biosynthesis bifunctional protein</shortName>
    </recommendedName>
    <domain>
        <recommendedName>
            <fullName evidence="10">tRNA (mnm(5)s(2)U34)-methyltransferase</fullName>
            <ecNumber evidence="10">2.1.1.61</ecNumber>
        </recommendedName>
    </domain>
    <domain>
        <recommendedName>
            <fullName evidence="10">FAD-dependent cmnm(5)s(2)U34 oxidoreductase</fullName>
            <ecNumber evidence="10">1.5.-.-</ecNumber>
        </recommendedName>
    </domain>
</protein>
<evidence type="ECO:0000256" key="8">
    <source>
        <dbReference type="ARBA" id="ARBA00023002"/>
    </source>
</evidence>
<evidence type="ECO:0000256" key="2">
    <source>
        <dbReference type="ARBA" id="ARBA00022603"/>
    </source>
</evidence>